<keyword evidence="4" id="KW-1185">Reference proteome</keyword>
<dbReference type="EMBL" id="JFYZ01000003">
    <property type="protein sequence ID" value="EZP83176.1"/>
    <property type="molecule type" value="Genomic_DNA"/>
</dbReference>
<dbReference type="AlphaFoldDB" id="A0A031JZK1"/>
<organism evidence="2 3">
    <name type="scientific">Novosphingobium resinovorum</name>
    <dbReference type="NCBI Taxonomy" id="158500"/>
    <lineage>
        <taxon>Bacteria</taxon>
        <taxon>Pseudomonadati</taxon>
        <taxon>Pseudomonadota</taxon>
        <taxon>Alphaproteobacteria</taxon>
        <taxon>Sphingomonadales</taxon>
        <taxon>Sphingomonadaceae</taxon>
        <taxon>Novosphingobium</taxon>
    </lineage>
</organism>
<dbReference type="EMBL" id="CP017075">
    <property type="protein sequence ID" value="AOR76467.1"/>
    <property type="molecule type" value="Genomic_DNA"/>
</dbReference>
<evidence type="ECO:0000313" key="2">
    <source>
        <dbReference type="EMBL" id="EZP83176.1"/>
    </source>
</evidence>
<protein>
    <recommendedName>
        <fullName evidence="5">Lipoprotein</fullName>
    </recommendedName>
</protein>
<sequence>MKGAVVGMMMLVAGCDGLPRDPAHTSTRIEETRRFDVGLVSGTPESPDARRLVAEVERRAHARARIHEATGDRLFGDLEAGKIDLVVGAFARDSAWKTDVTFGPAVQTLPGSAAPLELKAVMRNGENRWIMLVERASRAVSAEARAQ</sequence>
<dbReference type="STRING" id="158500.BES08_06700"/>
<dbReference type="Proteomes" id="UP000094626">
    <property type="component" value="Chromosome"/>
</dbReference>
<reference evidence="2 3" key="1">
    <citation type="submission" date="2014-03" db="EMBL/GenBank/DDBJ databases">
        <title>Whole genome sequence of Novosphingobium resinovorum KF1.</title>
        <authorList>
            <person name="Gan H.M."/>
            <person name="Gan H.Y."/>
            <person name="Chew T.H."/>
            <person name="Savka M.A."/>
        </authorList>
    </citation>
    <scope>NUCLEOTIDE SEQUENCE [LARGE SCALE GENOMIC DNA]</scope>
    <source>
        <strain evidence="2 3">KF1</strain>
    </source>
</reference>
<dbReference type="OrthoDB" id="7427069at2"/>
<gene>
    <name evidence="1" type="ORF">BES08_06700</name>
    <name evidence="2" type="ORF">BV97_01279</name>
</gene>
<dbReference type="PATRIC" id="fig|158500.4.peg.1314"/>
<proteinExistence type="predicted"/>
<dbReference type="PROSITE" id="PS51257">
    <property type="entry name" value="PROKAR_LIPOPROTEIN"/>
    <property type="match status" value="1"/>
</dbReference>
<dbReference type="KEGG" id="nre:BES08_06700"/>
<reference evidence="4" key="3">
    <citation type="journal article" date="2017" name="J. Biotechnol.">
        <title>Complete genome sequence of Novosphingobium resinovorum SA1, a versatile xenobiotic-degrading bacterium capable of utilizing sulfanilic acid.</title>
        <authorList>
            <person name="Hegedus B."/>
            <person name="Kos P.B."/>
            <person name="Balint B."/>
            <person name="Maroti G."/>
            <person name="Gan H.M."/>
            <person name="Perei K."/>
            <person name="Rakhely G."/>
        </authorList>
    </citation>
    <scope>NUCLEOTIDE SEQUENCE [LARGE SCALE GENOMIC DNA]</scope>
    <source>
        <strain evidence="4">SA1</strain>
    </source>
</reference>
<dbReference type="eggNOG" id="COG0834">
    <property type="taxonomic scope" value="Bacteria"/>
</dbReference>
<evidence type="ECO:0008006" key="5">
    <source>
        <dbReference type="Google" id="ProtNLM"/>
    </source>
</evidence>
<evidence type="ECO:0000313" key="1">
    <source>
        <dbReference type="EMBL" id="AOR76467.1"/>
    </source>
</evidence>
<dbReference type="Gene3D" id="3.40.190.10">
    <property type="entry name" value="Periplasmic binding protein-like II"/>
    <property type="match status" value="1"/>
</dbReference>
<dbReference type="Proteomes" id="UP000024329">
    <property type="component" value="Unassembled WGS sequence"/>
</dbReference>
<evidence type="ECO:0000313" key="3">
    <source>
        <dbReference type="Proteomes" id="UP000024329"/>
    </source>
</evidence>
<accession>A0A031JZK1</accession>
<reference evidence="1" key="2">
    <citation type="submission" date="2016-08" db="EMBL/GenBank/DDBJ databases">
        <authorList>
            <person name="Seilhamer J.J."/>
        </authorList>
    </citation>
    <scope>NUCLEOTIDE SEQUENCE [LARGE SCALE GENOMIC DNA]</scope>
    <source>
        <strain evidence="1">SA1</strain>
    </source>
</reference>
<name>A0A031JZK1_9SPHN</name>
<evidence type="ECO:0000313" key="4">
    <source>
        <dbReference type="Proteomes" id="UP000094626"/>
    </source>
</evidence>